<dbReference type="PANTHER" id="PTHR34106:SF5">
    <property type="entry name" value="GLYCOSIDASE"/>
    <property type="match status" value="1"/>
</dbReference>
<comment type="similarity">
    <text evidence="3">Belongs to the glycosyl hydrolase 130 family.</text>
</comment>
<dbReference type="Gene3D" id="2.115.10.20">
    <property type="entry name" value="Glycosyl hydrolase domain, family 43"/>
    <property type="match status" value="2"/>
</dbReference>
<evidence type="ECO:0000256" key="1">
    <source>
        <dbReference type="ARBA" id="ARBA00022676"/>
    </source>
</evidence>
<dbReference type="InterPro" id="IPR023296">
    <property type="entry name" value="Glyco_hydro_beta-prop_sf"/>
</dbReference>
<dbReference type="Pfam" id="PF04041">
    <property type="entry name" value="Glyco_hydro_130"/>
    <property type="match status" value="2"/>
</dbReference>
<evidence type="ECO:0000256" key="2">
    <source>
        <dbReference type="ARBA" id="ARBA00022679"/>
    </source>
</evidence>
<dbReference type="EMBL" id="PFMA01000008">
    <property type="protein sequence ID" value="PIY93685.1"/>
    <property type="molecule type" value="Genomic_DNA"/>
</dbReference>
<proteinExistence type="inferred from homology"/>
<dbReference type="SUPFAM" id="SSF75005">
    <property type="entry name" value="Arabinanase/levansucrase/invertase"/>
    <property type="match status" value="2"/>
</dbReference>
<keyword evidence="2" id="KW-0808">Transferase</keyword>
<evidence type="ECO:0000256" key="3">
    <source>
        <dbReference type="ARBA" id="ARBA00024356"/>
    </source>
</evidence>
<evidence type="ECO:0008006" key="6">
    <source>
        <dbReference type="Google" id="ProtNLM"/>
    </source>
</evidence>
<keyword evidence="1" id="KW-0328">Glycosyltransferase</keyword>
<dbReference type="CDD" id="cd18611">
    <property type="entry name" value="GH130"/>
    <property type="match status" value="1"/>
</dbReference>
<dbReference type="PANTHER" id="PTHR34106">
    <property type="entry name" value="GLYCOSIDASE"/>
    <property type="match status" value="1"/>
</dbReference>
<dbReference type="CDD" id="cd18614">
    <property type="entry name" value="GH130"/>
    <property type="match status" value="1"/>
</dbReference>
<sequence length="642" mass="72470">MLSVKRSSENPVLLPDRDQSWESEATFNGCAVQEEGQTHLLYRAESSPQLCADVTIKVSSIGYAVSRDGVHFFKRRQLIKPEYEWEKYGCEDPRVVKFGDKFYIFYTALSQYPFSSEGIKIGVAITKDFKKIIEKHLVTPFNAKAMTLFPKKVNGKMAALLTAHTDQPPSSIGLAYFNSPADLWSEKYWDNWQNKLEENKVLLQREKNDHIMVGVAPIWTPKGWVFIYSHILDYISNQQVSTVQVALLDLKDPRKVIGHTERPLLTPDENYEQFGRVPNVVFPAGAVVLKGSVYLYYGAADTTCCLAVFKLKDLLHYLLSSHIEPAVRFAGNPIITPNNDHAWEAKATFNPAVLDLGGIVHILYRAQSNDNTSTIGYAQTEDGFNITKRLPEPIYTPRESFEQKLVPGGNSGCEDPRLTLLDNIVYMCYTAFDGKNSPRVALTSLSRKDFEAQKWSWSKPRLISPPGIDDKDTALFPKKIGGKYVFLHRLGTSIWIDFVDNLNFDKKTWLKGQVLINPRQGFNDSQKIGIAEPPIETKDGWLLLYHGISKKADHHYHLRAALLDLKNPTIVLARTRDPILEPEAEYEKNGQVPHVVFSCGSVVRKKDDLLVYYGGADSVTAVAKIPLAVLLKHLREESSTYN</sequence>
<evidence type="ECO:0000313" key="4">
    <source>
        <dbReference type="EMBL" id="PIY93685.1"/>
    </source>
</evidence>
<dbReference type="Proteomes" id="UP000229449">
    <property type="component" value="Unassembled WGS sequence"/>
</dbReference>
<comment type="caution">
    <text evidence="4">The sequence shown here is derived from an EMBL/GenBank/DDBJ whole genome shotgun (WGS) entry which is preliminary data.</text>
</comment>
<gene>
    <name evidence="4" type="ORF">COY69_00340</name>
</gene>
<dbReference type="GO" id="GO:0016757">
    <property type="term" value="F:glycosyltransferase activity"/>
    <property type="evidence" value="ECO:0007669"/>
    <property type="project" value="UniProtKB-KW"/>
</dbReference>
<name>A0A2M7RA94_9BACT</name>
<reference evidence="5" key="1">
    <citation type="submission" date="2017-09" db="EMBL/GenBank/DDBJ databases">
        <title>Depth-based differentiation of microbial function through sediment-hosted aquifers and enrichment of novel symbionts in the deep terrestrial subsurface.</title>
        <authorList>
            <person name="Probst A.J."/>
            <person name="Ladd B."/>
            <person name="Jarett J.K."/>
            <person name="Geller-Mcgrath D.E."/>
            <person name="Sieber C.M.K."/>
            <person name="Emerson J.B."/>
            <person name="Anantharaman K."/>
            <person name="Thomas B.C."/>
            <person name="Malmstrom R."/>
            <person name="Stieglmeier M."/>
            <person name="Klingl A."/>
            <person name="Woyke T."/>
            <person name="Ryan C.M."/>
            <person name="Banfield J.F."/>
        </authorList>
    </citation>
    <scope>NUCLEOTIDE SEQUENCE [LARGE SCALE GENOMIC DNA]</scope>
</reference>
<evidence type="ECO:0000313" key="5">
    <source>
        <dbReference type="Proteomes" id="UP000229449"/>
    </source>
</evidence>
<organism evidence="4 5">
    <name type="scientific">Candidatus Magasanikbacteria bacterium CG_4_10_14_0_8_um_filter_32_14</name>
    <dbReference type="NCBI Taxonomy" id="1974640"/>
    <lineage>
        <taxon>Bacteria</taxon>
        <taxon>Candidatus Magasanikiibacteriota</taxon>
    </lineage>
</organism>
<dbReference type="AlphaFoldDB" id="A0A2M7RA94"/>
<accession>A0A2M7RA94</accession>
<protein>
    <recommendedName>
        <fullName evidence="6">Glycosidase</fullName>
    </recommendedName>
</protein>
<dbReference type="InterPro" id="IPR007184">
    <property type="entry name" value="Mannoside_phosphorylase"/>
</dbReference>